<sequence>MVRNLDIREEQINKDESIFDRFSKLSTACHNYPTLYLQGLKPAVKDNFYVGEFVEKHPEDGFVEDFCLDDERKEQVKLYRLENVSK</sequence>
<name>A0A9D1J3E2_9FIRM</name>
<reference evidence="1" key="1">
    <citation type="submission" date="2020-10" db="EMBL/GenBank/DDBJ databases">
        <authorList>
            <person name="Gilroy R."/>
        </authorList>
    </citation>
    <scope>NUCLEOTIDE SEQUENCE</scope>
    <source>
        <strain evidence="1">CHK184-20233</strain>
    </source>
</reference>
<evidence type="ECO:0000313" key="1">
    <source>
        <dbReference type="EMBL" id="HIR59049.1"/>
    </source>
</evidence>
<comment type="caution">
    <text evidence="1">The sequence shown here is derived from an EMBL/GenBank/DDBJ whole genome shotgun (WGS) entry which is preliminary data.</text>
</comment>
<dbReference type="Proteomes" id="UP000824232">
    <property type="component" value="Unassembled WGS sequence"/>
</dbReference>
<organism evidence="1 2">
    <name type="scientific">Candidatus Onthousia excrementipullorum</name>
    <dbReference type="NCBI Taxonomy" id="2840884"/>
    <lineage>
        <taxon>Bacteria</taxon>
        <taxon>Bacillati</taxon>
        <taxon>Bacillota</taxon>
        <taxon>Bacilli</taxon>
        <taxon>Candidatus Onthousia</taxon>
    </lineage>
</organism>
<dbReference type="AlphaFoldDB" id="A0A9D1J3E2"/>
<dbReference type="EMBL" id="DVHC01000032">
    <property type="protein sequence ID" value="HIR59049.1"/>
    <property type="molecule type" value="Genomic_DNA"/>
</dbReference>
<reference evidence="1" key="2">
    <citation type="journal article" date="2021" name="PeerJ">
        <title>Extensive microbial diversity within the chicken gut microbiome revealed by metagenomics and culture.</title>
        <authorList>
            <person name="Gilroy R."/>
            <person name="Ravi A."/>
            <person name="Getino M."/>
            <person name="Pursley I."/>
            <person name="Horton D.L."/>
            <person name="Alikhan N.F."/>
            <person name="Baker D."/>
            <person name="Gharbi K."/>
            <person name="Hall N."/>
            <person name="Watson M."/>
            <person name="Adriaenssens E.M."/>
            <person name="Foster-Nyarko E."/>
            <person name="Jarju S."/>
            <person name="Secka A."/>
            <person name="Antonio M."/>
            <person name="Oren A."/>
            <person name="Chaudhuri R.R."/>
            <person name="La Ragione R."/>
            <person name="Hildebrand F."/>
            <person name="Pallen M.J."/>
        </authorList>
    </citation>
    <scope>NUCLEOTIDE SEQUENCE</scope>
    <source>
        <strain evidence="1">CHK184-20233</strain>
    </source>
</reference>
<accession>A0A9D1J3E2</accession>
<protein>
    <submittedName>
        <fullName evidence="1">Uncharacterized protein</fullName>
    </submittedName>
</protein>
<evidence type="ECO:0000313" key="2">
    <source>
        <dbReference type="Proteomes" id="UP000824232"/>
    </source>
</evidence>
<proteinExistence type="predicted"/>
<gene>
    <name evidence="1" type="ORF">IAB38_03270</name>
</gene>